<name>A0AAX0WVF1_9GAMM</name>
<protein>
    <submittedName>
        <fullName evidence="1">Uncharacterized protein</fullName>
    </submittedName>
</protein>
<organism evidence="1 2">
    <name type="scientific">Legionella anisa</name>
    <dbReference type="NCBI Taxonomy" id="28082"/>
    <lineage>
        <taxon>Bacteria</taxon>
        <taxon>Pseudomonadati</taxon>
        <taxon>Pseudomonadota</taxon>
        <taxon>Gammaproteobacteria</taxon>
        <taxon>Legionellales</taxon>
        <taxon>Legionellaceae</taxon>
        <taxon>Legionella</taxon>
    </lineage>
</organism>
<dbReference type="GeneID" id="98065234"/>
<reference evidence="1" key="1">
    <citation type="submission" date="2017-12" db="EMBL/GenBank/DDBJ databases">
        <title>FDA dAtabase for Regulatory Grade micrObial Sequences (FDA-ARGOS): Supporting development and validation of Infectious Disease Dx tests.</title>
        <authorList>
            <person name="Kerrigan L."/>
            <person name="Tallon L.J."/>
            <person name="Sadzewicz L."/>
            <person name="Sengamalay N."/>
            <person name="Ott S."/>
            <person name="Godinez A."/>
            <person name="Nagaraj S."/>
            <person name="Vavikolanu K."/>
            <person name="Vyas G."/>
            <person name="Nadendla S."/>
            <person name="Aluvathingal J."/>
            <person name="Sichtig H."/>
        </authorList>
    </citation>
    <scope>NUCLEOTIDE SEQUENCE [LARGE SCALE GENOMIC DNA]</scope>
    <source>
        <strain evidence="1">FDAARGOS_200</strain>
    </source>
</reference>
<gene>
    <name evidence="1" type="ORF">A6J39_014840</name>
</gene>
<proteinExistence type="predicted"/>
<comment type="caution">
    <text evidence="1">The sequence shown here is derived from an EMBL/GenBank/DDBJ whole genome shotgun (WGS) entry which is preliminary data.</text>
</comment>
<accession>A0AAX0WVF1</accession>
<dbReference type="EMBL" id="NBTX02000004">
    <property type="protein sequence ID" value="PNL62381.1"/>
    <property type="molecule type" value="Genomic_DNA"/>
</dbReference>
<sequence length="448" mass="51382">MYSSDSNDNQLTDETAEEPMFTSESGYLYKISEILDYLQGQGLDFQADWMGVFPENGLLVDFKNVSKKHPRLFTKKDVERLLQNDLVKECYQKIEGEGRFRTRTFAANAQELSTACLQIQQDTMELLVNVVEAADKILDRPESLDQNQVTRILGPSIAALYEHLTKDPSSFPEHEKENRDAERKLLALLTSKENYALTKYSKTSIRKDLLRDIREIHLEGRCASGFKKNLTSFVYLLQSRQLMSSIKILAAKQEVEPVKNQKTTHAIEAVGFFKGTPPARLKDIYEADQKERRSGNIPKNKVMSERIKLVKEIMKKNKNPEGADYYYAAMILYSSHSAKNNKKAYVYAKRALNFKPDDPQAMDVRLLMASSFDKWKLNDNPPKAQKYGTQMVQEEDTETELKIGTIIPPYEGFTYDKNQINAERLKIGLPQLEDKEVDLESELSKKTL</sequence>
<evidence type="ECO:0000313" key="2">
    <source>
        <dbReference type="Proteomes" id="UP000192511"/>
    </source>
</evidence>
<dbReference type="AlphaFoldDB" id="A0AAX0WVF1"/>
<dbReference type="Proteomes" id="UP000192511">
    <property type="component" value="Unassembled WGS sequence"/>
</dbReference>
<keyword evidence="2" id="KW-1185">Reference proteome</keyword>
<dbReference type="RefSeq" id="WP_058388521.1">
    <property type="nucleotide sequence ID" value="NZ_CAAAHR010000090.1"/>
</dbReference>
<evidence type="ECO:0000313" key="1">
    <source>
        <dbReference type="EMBL" id="PNL62381.1"/>
    </source>
</evidence>